<feature type="region of interest" description="Disordered" evidence="1">
    <location>
        <begin position="1"/>
        <end position="39"/>
    </location>
</feature>
<evidence type="ECO:0000313" key="3">
    <source>
        <dbReference type="Proteomes" id="UP001595859"/>
    </source>
</evidence>
<sequence length="358" mass="38056">MSVDKMLADARPRRLDPDHRPDPAPLMAHPRPSPVRRPRVRRAVLVPAVAAAVAAGAVVLGTQTESDNGPPAAHTTSPQAPRSASGLLLVAAERSAAAQVDEGRYWVTRSEFGTRYEVGPEGGRYAILSRDTAERWLSTGPDGPSLAVYEHLGAAPAGPADETAWRADGSPTRWPEVDAEGTPTGRFHESAPGPREIVGYGVASFEPTTGAPMLGGNPVSKAALDALPSEPAALRAALLHHRQNPAAPLPEDWVLFWTTRDLVLNLPVSPAVRAAAYRVMAGLEEVTLLGPATDQRGRAGEAVAFVEHDRGGSTEYRLIIDPATGQAFATEQRDTAGELTYYELVDDAGFRDETPPTE</sequence>
<gene>
    <name evidence="2" type="ORF">ACFPCV_05650</name>
</gene>
<comment type="caution">
    <text evidence="2">The sequence shown here is derived from an EMBL/GenBank/DDBJ whole genome shotgun (WGS) entry which is preliminary data.</text>
</comment>
<dbReference type="NCBIfam" id="NF038083">
    <property type="entry name" value="CU044_5270_fam"/>
    <property type="match status" value="1"/>
</dbReference>
<name>A0ABV9RUJ0_9PSEU</name>
<dbReference type="InterPro" id="IPR047789">
    <property type="entry name" value="CU044_5270-like"/>
</dbReference>
<protein>
    <submittedName>
        <fullName evidence="2">CU044_5270 family protein</fullName>
    </submittedName>
</protein>
<evidence type="ECO:0000256" key="1">
    <source>
        <dbReference type="SAM" id="MobiDB-lite"/>
    </source>
</evidence>
<evidence type="ECO:0000313" key="2">
    <source>
        <dbReference type="EMBL" id="MFC4852980.1"/>
    </source>
</evidence>
<dbReference type="Proteomes" id="UP001595859">
    <property type="component" value="Unassembled WGS sequence"/>
</dbReference>
<proteinExistence type="predicted"/>
<accession>A0ABV9RUJ0</accession>
<dbReference type="RefSeq" id="WP_378054928.1">
    <property type="nucleotide sequence ID" value="NZ_JBHSIS010000002.1"/>
</dbReference>
<keyword evidence="3" id="KW-1185">Reference proteome</keyword>
<dbReference type="EMBL" id="JBHSIS010000002">
    <property type="protein sequence ID" value="MFC4852980.1"/>
    <property type="molecule type" value="Genomic_DNA"/>
</dbReference>
<feature type="region of interest" description="Disordered" evidence="1">
    <location>
        <begin position="159"/>
        <end position="193"/>
    </location>
</feature>
<reference evidence="3" key="1">
    <citation type="journal article" date="2019" name="Int. J. Syst. Evol. Microbiol.">
        <title>The Global Catalogue of Microorganisms (GCM) 10K type strain sequencing project: providing services to taxonomists for standard genome sequencing and annotation.</title>
        <authorList>
            <consortium name="The Broad Institute Genomics Platform"/>
            <consortium name="The Broad Institute Genome Sequencing Center for Infectious Disease"/>
            <person name="Wu L."/>
            <person name="Ma J."/>
        </authorList>
    </citation>
    <scope>NUCLEOTIDE SEQUENCE [LARGE SCALE GENOMIC DNA]</scope>
    <source>
        <strain evidence="3">ZS-22-S1</strain>
    </source>
</reference>
<organism evidence="2 3">
    <name type="scientific">Actinophytocola glycyrrhizae</name>
    <dbReference type="NCBI Taxonomy" id="2044873"/>
    <lineage>
        <taxon>Bacteria</taxon>
        <taxon>Bacillati</taxon>
        <taxon>Actinomycetota</taxon>
        <taxon>Actinomycetes</taxon>
        <taxon>Pseudonocardiales</taxon>
        <taxon>Pseudonocardiaceae</taxon>
    </lineage>
</organism>
<feature type="compositionally biased region" description="Basic and acidic residues" evidence="1">
    <location>
        <begin position="1"/>
        <end position="22"/>
    </location>
</feature>
<feature type="region of interest" description="Disordered" evidence="1">
    <location>
        <begin position="62"/>
        <end position="84"/>
    </location>
</feature>